<reference evidence="3 4" key="1">
    <citation type="submission" date="2019-06" db="EMBL/GenBank/DDBJ databases">
        <title>A novel bacterium of genus Marinomonas, isolated from coastal sand.</title>
        <authorList>
            <person name="Huang H."/>
            <person name="Mo K."/>
            <person name="Hu Y."/>
        </authorList>
    </citation>
    <scope>NUCLEOTIDE SEQUENCE [LARGE SCALE GENOMIC DNA]</scope>
    <source>
        <strain evidence="3 4">HB171799</strain>
    </source>
</reference>
<dbReference type="Gene3D" id="3.40.50.150">
    <property type="entry name" value="Vaccinia Virus protein VP39"/>
    <property type="match status" value="1"/>
</dbReference>
<sequence>MSMAWDSNWETVFASRPWGKYPGEDLIRFVARRFFSVEDRSAIKILEVGSGTGANLWFIAREGFQAYGIEGSASGVKITTQRLNAEVPDWQGNIQQGDILSLPFADNVFDAVIDVEAVSCNSFVDSQRIYQEMVRVLKPNGHFYSRCFTAGSDGDGTGKPLGRGYFLADSGPMAGIGPVRYTSQEDLAELLPTQLIDLEIDQMVLRGNLTATPVKEWMISGVKVS</sequence>
<evidence type="ECO:0000256" key="1">
    <source>
        <dbReference type="ARBA" id="ARBA00022679"/>
    </source>
</evidence>
<accession>A0A501X3A7</accession>
<dbReference type="InterPro" id="IPR013216">
    <property type="entry name" value="Methyltransf_11"/>
</dbReference>
<comment type="caution">
    <text evidence="3">The sequence shown here is derived from an EMBL/GenBank/DDBJ whole genome shotgun (WGS) entry which is preliminary data.</text>
</comment>
<dbReference type="EMBL" id="VFRR01000003">
    <property type="protein sequence ID" value="TPE54907.1"/>
    <property type="molecule type" value="Genomic_DNA"/>
</dbReference>
<proteinExistence type="predicted"/>
<feature type="domain" description="Methyltransferase type 11" evidence="2">
    <location>
        <begin position="46"/>
        <end position="144"/>
    </location>
</feature>
<dbReference type="InterPro" id="IPR050447">
    <property type="entry name" value="Erg6_SMT_methyltransf"/>
</dbReference>
<evidence type="ECO:0000259" key="2">
    <source>
        <dbReference type="Pfam" id="PF08241"/>
    </source>
</evidence>
<dbReference type="AlphaFoldDB" id="A0A501X3A7"/>
<dbReference type="CDD" id="cd02440">
    <property type="entry name" value="AdoMet_MTases"/>
    <property type="match status" value="1"/>
</dbReference>
<dbReference type="Pfam" id="PF08241">
    <property type="entry name" value="Methyltransf_11"/>
    <property type="match status" value="1"/>
</dbReference>
<dbReference type="InterPro" id="IPR029063">
    <property type="entry name" value="SAM-dependent_MTases_sf"/>
</dbReference>
<dbReference type="Proteomes" id="UP000315901">
    <property type="component" value="Unassembled WGS sequence"/>
</dbReference>
<dbReference type="SUPFAM" id="SSF53335">
    <property type="entry name" value="S-adenosyl-L-methionine-dependent methyltransferases"/>
    <property type="match status" value="1"/>
</dbReference>
<dbReference type="PANTHER" id="PTHR44068">
    <property type="entry name" value="ZGC:194242"/>
    <property type="match status" value="1"/>
</dbReference>
<keyword evidence="4" id="KW-1185">Reference proteome</keyword>
<dbReference type="PANTHER" id="PTHR44068:SF11">
    <property type="entry name" value="GERANYL DIPHOSPHATE 2-C-METHYLTRANSFERASE"/>
    <property type="match status" value="1"/>
</dbReference>
<keyword evidence="1 3" id="KW-0808">Transferase</keyword>
<dbReference type="GO" id="GO:0032259">
    <property type="term" value="P:methylation"/>
    <property type="evidence" value="ECO:0007669"/>
    <property type="project" value="UniProtKB-KW"/>
</dbReference>
<gene>
    <name evidence="3" type="ORF">FJM67_02295</name>
</gene>
<dbReference type="GO" id="GO:0008757">
    <property type="term" value="F:S-adenosylmethionine-dependent methyltransferase activity"/>
    <property type="evidence" value="ECO:0007669"/>
    <property type="project" value="InterPro"/>
</dbReference>
<keyword evidence="3" id="KW-0489">Methyltransferase</keyword>
<organism evidence="3 4">
    <name type="scientific">Maribrevibacterium harenarium</name>
    <dbReference type="NCBI Taxonomy" id="2589817"/>
    <lineage>
        <taxon>Bacteria</taxon>
        <taxon>Pseudomonadati</taxon>
        <taxon>Pseudomonadota</taxon>
        <taxon>Gammaproteobacteria</taxon>
        <taxon>Oceanospirillales</taxon>
        <taxon>Oceanospirillaceae</taxon>
        <taxon>Maribrevibacterium</taxon>
    </lineage>
</organism>
<evidence type="ECO:0000313" key="4">
    <source>
        <dbReference type="Proteomes" id="UP000315901"/>
    </source>
</evidence>
<dbReference type="OrthoDB" id="9782855at2"/>
<protein>
    <submittedName>
        <fullName evidence="3">Class I SAM-dependent methyltransferase</fullName>
    </submittedName>
</protein>
<evidence type="ECO:0000313" key="3">
    <source>
        <dbReference type="EMBL" id="TPE54907.1"/>
    </source>
</evidence>
<name>A0A501X3A7_9GAMM</name>